<dbReference type="FunFam" id="1.10.10.60:FF:000012">
    <property type="entry name" value="Metastasis-associated 1 family, member 3"/>
    <property type="match status" value="1"/>
</dbReference>
<dbReference type="InterPro" id="IPR009057">
    <property type="entry name" value="Homeodomain-like_sf"/>
</dbReference>
<keyword evidence="5" id="KW-0539">Nucleus</keyword>
<dbReference type="GO" id="GO:0003677">
    <property type="term" value="F:DNA binding"/>
    <property type="evidence" value="ECO:0007669"/>
    <property type="project" value="UniProtKB-KW"/>
</dbReference>
<dbReference type="Proteomes" id="UP000221165">
    <property type="component" value="Unassembled WGS sequence"/>
</dbReference>
<accession>A0A2C6KYG3</accession>
<feature type="compositionally biased region" description="Low complexity" evidence="6">
    <location>
        <begin position="434"/>
        <end position="463"/>
    </location>
</feature>
<dbReference type="InterPro" id="IPR017884">
    <property type="entry name" value="SANT_dom"/>
</dbReference>
<feature type="region of interest" description="Disordered" evidence="6">
    <location>
        <begin position="330"/>
        <end position="590"/>
    </location>
</feature>
<dbReference type="GO" id="GO:0003714">
    <property type="term" value="F:transcription corepressor activity"/>
    <property type="evidence" value="ECO:0007669"/>
    <property type="project" value="TreeGrafter"/>
</dbReference>
<feature type="compositionally biased region" description="Low complexity" evidence="6">
    <location>
        <begin position="183"/>
        <end position="194"/>
    </location>
</feature>
<dbReference type="Gene3D" id="1.10.10.60">
    <property type="entry name" value="Homeodomain-like"/>
    <property type="match status" value="1"/>
</dbReference>
<dbReference type="AlphaFoldDB" id="A0A2C6KYG3"/>
<dbReference type="EMBL" id="MIGC01001848">
    <property type="protein sequence ID" value="PHJ22057.1"/>
    <property type="molecule type" value="Genomic_DNA"/>
</dbReference>
<feature type="compositionally biased region" description="Basic and acidic residues" evidence="6">
    <location>
        <begin position="411"/>
        <end position="426"/>
    </location>
</feature>
<evidence type="ECO:0000256" key="4">
    <source>
        <dbReference type="ARBA" id="ARBA00023125"/>
    </source>
</evidence>
<keyword evidence="1" id="KW-0479">Metal-binding</keyword>
<feature type="domain" description="SANT" evidence="7">
    <location>
        <begin position="969"/>
        <end position="1015"/>
    </location>
</feature>
<dbReference type="GeneID" id="94427499"/>
<keyword evidence="4 8" id="KW-0238">DNA-binding</keyword>
<dbReference type="GO" id="GO:0000122">
    <property type="term" value="P:negative regulation of transcription by RNA polymerase II"/>
    <property type="evidence" value="ECO:0007669"/>
    <property type="project" value="TreeGrafter"/>
</dbReference>
<protein>
    <submittedName>
        <fullName evidence="8">Myb-like dna-binding domain protein</fullName>
    </submittedName>
</protein>
<evidence type="ECO:0000256" key="6">
    <source>
        <dbReference type="SAM" id="MobiDB-lite"/>
    </source>
</evidence>
<feature type="compositionally biased region" description="Basic and acidic residues" evidence="6">
    <location>
        <begin position="1"/>
        <end position="14"/>
    </location>
</feature>
<dbReference type="GO" id="GO:0008270">
    <property type="term" value="F:zinc ion binding"/>
    <property type="evidence" value="ECO:0007669"/>
    <property type="project" value="UniProtKB-KW"/>
</dbReference>
<dbReference type="PROSITE" id="PS51293">
    <property type="entry name" value="SANT"/>
    <property type="match status" value="1"/>
</dbReference>
<feature type="compositionally biased region" description="Low complexity" evidence="6">
    <location>
        <begin position="552"/>
        <end position="568"/>
    </location>
</feature>
<evidence type="ECO:0000256" key="1">
    <source>
        <dbReference type="ARBA" id="ARBA00022723"/>
    </source>
</evidence>
<organism evidence="8 9">
    <name type="scientific">Cystoisospora suis</name>
    <dbReference type="NCBI Taxonomy" id="483139"/>
    <lineage>
        <taxon>Eukaryota</taxon>
        <taxon>Sar</taxon>
        <taxon>Alveolata</taxon>
        <taxon>Apicomplexa</taxon>
        <taxon>Conoidasida</taxon>
        <taxon>Coccidia</taxon>
        <taxon>Eucoccidiorida</taxon>
        <taxon>Eimeriorina</taxon>
        <taxon>Sarcocystidae</taxon>
        <taxon>Cystoisospora</taxon>
    </lineage>
</organism>
<gene>
    <name evidence="8" type="ORF">CSUI_004093</name>
</gene>
<feature type="compositionally biased region" description="Low complexity" evidence="6">
    <location>
        <begin position="781"/>
        <end position="794"/>
    </location>
</feature>
<feature type="region of interest" description="Disordered" evidence="6">
    <location>
        <begin position="1"/>
        <end position="241"/>
    </location>
</feature>
<feature type="compositionally biased region" description="Basic and acidic residues" evidence="6">
    <location>
        <begin position="62"/>
        <end position="80"/>
    </location>
</feature>
<evidence type="ECO:0000313" key="8">
    <source>
        <dbReference type="EMBL" id="PHJ22057.1"/>
    </source>
</evidence>
<proteinExistence type="predicted"/>
<dbReference type="OrthoDB" id="332991at2759"/>
<feature type="compositionally biased region" description="Low complexity" evidence="6">
    <location>
        <begin position="339"/>
        <end position="352"/>
    </location>
</feature>
<feature type="compositionally biased region" description="Polar residues" evidence="6">
    <location>
        <begin position="369"/>
        <end position="395"/>
    </location>
</feature>
<keyword evidence="3" id="KW-0862">Zinc</keyword>
<evidence type="ECO:0000313" key="9">
    <source>
        <dbReference type="Proteomes" id="UP000221165"/>
    </source>
</evidence>
<feature type="region of interest" description="Disordered" evidence="6">
    <location>
        <begin position="749"/>
        <end position="818"/>
    </location>
</feature>
<dbReference type="InterPro" id="IPR040138">
    <property type="entry name" value="MIER/MTA"/>
</dbReference>
<evidence type="ECO:0000256" key="5">
    <source>
        <dbReference type="ARBA" id="ARBA00023242"/>
    </source>
</evidence>
<dbReference type="GO" id="GO:0042826">
    <property type="term" value="F:histone deacetylase binding"/>
    <property type="evidence" value="ECO:0007669"/>
    <property type="project" value="TreeGrafter"/>
</dbReference>
<dbReference type="GO" id="GO:0005654">
    <property type="term" value="C:nucleoplasm"/>
    <property type="evidence" value="ECO:0007669"/>
    <property type="project" value="TreeGrafter"/>
</dbReference>
<feature type="compositionally biased region" description="Low complexity" evidence="6">
    <location>
        <begin position="202"/>
        <end position="216"/>
    </location>
</feature>
<dbReference type="PANTHER" id="PTHR10865">
    <property type="entry name" value="METASTASIS-ASSOCIATED PROTEIN AND MESODERM INDUCTION EARLY RESPONSE PROTEIN"/>
    <property type="match status" value="1"/>
</dbReference>
<evidence type="ECO:0000259" key="7">
    <source>
        <dbReference type="PROSITE" id="PS51293"/>
    </source>
</evidence>
<feature type="compositionally biased region" description="Basic and acidic residues" evidence="6">
    <location>
        <begin position="145"/>
        <end position="173"/>
    </location>
</feature>
<sequence>MEDETSRARGKGEGSSRSPNGSAVTLVRRREEKEGATASSIPTDAASSACEDTGRPGAYEGEENRSSLPHVHEDAVKENRLNTALEDGLPATSGISPCRSRTDERPSDSLDIIDEEHAEDNRSTSSTRGRERETLDSGGSSENQKQGKERPRTDDSSHKRRLDYADAREDKSDSPSVCNPTLSSSSSSAAASSSCNSAQCGRSTTSASSSSRSSSRVPSNRLKRGYRRSEPPPSVSPLLGDVESTAPAVVLNSSEVRQDGLSLLLHRNSPLRAESETEKTGTTACDPGGGKGKVALNGVGPSSTDLPSVKVKIEEPLPCSSAEVLLVAEETKKEQVNGTSEGTAAPSTPAPASKRRRYNSRQAKPCSVPSKSRQPVSCPPWSSSSDPVQNTSGTPATEHAGSDVSAGAAKSKSERDQSQQRTDVPEGGHLLSLTLADGAATKASAGSAAAASAASGSPGLTTSQNTLTAGKGHGSSPACRPAFVPSGMNTRKRRAQSVLKDSLAEVSDGVPEQHQKPSGGEGSFRSADSGGGRSPHTSPPARRGGGTGSSGAAGSASNGGAAPTSAAGAGAGGSAGHGEPVGSPLSISDTTASGRFSARLRQRPGDPGRNVGPPFSVVGIPSVYVRNGASPSCCTCQKGLAGLLLEPGGSTGGETEVAGSDDPPGVASQDRVIVLPRRISASAYNNLEIRARYDICQRRIRKVEAWLQMIEEWYFGSAASRWQSLHLQTIQQDQVSLYNSTKEGRRIEAVRGGGDASPGIVDPVPNPASRKTGHGSGGPHTACAGGTSAGTSASERGYYQTSTTTPGARGGGTASTGGAFSAAEAGQISEGRLPLDGGLATTDSVIYALIVSNNAERIGVMSGGGTSQGGSTGGSGISNASSGESSRTPNTGSSSSGREGYGGSGTGGGGRKGEGGGHSAKSSTHAGERTTKVNRGAGRSVTQRLGATRLTPLELLTSPLRKANVVDLWGPKEVALFEAGICRYGKDFNVLQRLIGTKSTCEIVDFYYLWKQTNRYVAWKQHRHLSKTIVHSVFG</sequence>
<feature type="compositionally biased region" description="Gly residues" evidence="6">
    <location>
        <begin position="861"/>
        <end position="876"/>
    </location>
</feature>
<name>A0A2C6KYG3_9APIC</name>
<evidence type="ECO:0000256" key="2">
    <source>
        <dbReference type="ARBA" id="ARBA00022771"/>
    </source>
</evidence>
<keyword evidence="9" id="KW-1185">Reference proteome</keyword>
<keyword evidence="2" id="KW-0863">Zinc-finger</keyword>
<evidence type="ECO:0000256" key="3">
    <source>
        <dbReference type="ARBA" id="ARBA00022833"/>
    </source>
</evidence>
<dbReference type="SUPFAM" id="SSF46689">
    <property type="entry name" value="Homeodomain-like"/>
    <property type="match status" value="1"/>
</dbReference>
<dbReference type="RefSeq" id="XP_067923734.1">
    <property type="nucleotide sequence ID" value="XM_068064288.1"/>
</dbReference>
<feature type="compositionally biased region" description="Low complexity" evidence="6">
    <location>
        <begin position="877"/>
        <end position="898"/>
    </location>
</feature>
<feature type="compositionally biased region" description="Polar residues" evidence="6">
    <location>
        <begin position="37"/>
        <end position="46"/>
    </location>
</feature>
<feature type="region of interest" description="Disordered" evidence="6">
    <location>
        <begin position="267"/>
        <end position="307"/>
    </location>
</feature>
<feature type="compositionally biased region" description="Gly residues" evidence="6">
    <location>
        <begin position="899"/>
        <end position="910"/>
    </location>
</feature>
<dbReference type="PANTHER" id="PTHR10865:SF28">
    <property type="entry name" value="ELM2 DOMAIN-CONTAINING PROTEIN"/>
    <property type="match status" value="1"/>
</dbReference>
<feature type="region of interest" description="Disordered" evidence="6">
    <location>
        <begin position="861"/>
        <end position="944"/>
    </location>
</feature>
<dbReference type="VEuPathDB" id="ToxoDB:CSUI_004093"/>
<comment type="caution">
    <text evidence="8">The sequence shown here is derived from an EMBL/GenBank/DDBJ whole genome shotgun (WGS) entry which is preliminary data.</text>
</comment>
<reference evidence="8 9" key="1">
    <citation type="journal article" date="2017" name="Int. J. Parasitol.">
        <title>The genome of the protozoan parasite Cystoisospora suis and a reverse vaccinology approach to identify vaccine candidates.</title>
        <authorList>
            <person name="Palmieri N."/>
            <person name="Shrestha A."/>
            <person name="Ruttkowski B."/>
            <person name="Beck T."/>
            <person name="Vogl C."/>
            <person name="Tomley F."/>
            <person name="Blake D.P."/>
            <person name="Joachim A."/>
        </authorList>
    </citation>
    <scope>NUCLEOTIDE SEQUENCE [LARGE SCALE GENOMIC DNA]</scope>
    <source>
        <strain evidence="8 9">Wien I</strain>
    </source>
</reference>